<feature type="compositionally biased region" description="Low complexity" evidence="1">
    <location>
        <begin position="593"/>
        <end position="606"/>
    </location>
</feature>
<comment type="caution">
    <text evidence="3">The sequence shown here is derived from an EMBL/GenBank/DDBJ whole genome shotgun (WGS) entry which is preliminary data.</text>
</comment>
<accession>A0ABW4D2Z5</accession>
<keyword evidence="2" id="KW-0732">Signal</keyword>
<evidence type="ECO:0000256" key="2">
    <source>
        <dbReference type="SAM" id="SignalP"/>
    </source>
</evidence>
<proteinExistence type="predicted"/>
<feature type="chain" id="PRO_5045261333" evidence="2">
    <location>
        <begin position="31"/>
        <end position="614"/>
    </location>
</feature>
<dbReference type="RefSeq" id="WP_203642427.1">
    <property type="nucleotide sequence ID" value="NZ_BOLN01000001.1"/>
</dbReference>
<gene>
    <name evidence="3" type="ORF">ACFQ44_01345</name>
</gene>
<sequence length="614" mass="64588">MKFRKFIMQLGLLLAVVLGLCLVGNCSANAATMPAGANPVNTASAYYSARSDKGAMYMGQIEPTWSVPTRPKLGVVAANGLSSTNRITMSTTKIYLQVSGSFGMASGATSKIKSIKPEVMRSNMDPNAPAGDAKPFAVGTDLISGSAVPSVTTSGDYYEIDVNLSKLYTLLPLSLGFAITYTNSTKTDYLVYARITEDDALETTWKGTDWLFDPKMYINSTVKATGAGNVKNIMASDKKVTGVGYPGLKIAATLTKGTEDTDYSGDNVSADGTFEIDFPDYIGNLVNMPDTGTTTLGVTEYNDMGDHATAGATINPALKITPPTNSLDINPDTLEDLQGMSSDSQVLNWIAKQAGVTVSYLGTPYDLSKVTLKSDQTDIATQLAELANDGSLTVKIGATNSDGVGTTSTADITLKRNAGELYLSHVDNEMNFGAISVPSKETLIAPKTLPQILVHDTQASGTQWTVLAQATDLTSTDGNQRKLDGHMVYVDADGNRESMASAVAVSAGARDRSVTQDVNATDGWSTTTQTLNQPATGMYLDAMPTIFSGSNTTTYQGTIYWELTNAPGSVAGTDISADYAKEHDSENAESGGSNAISSPASDSSSSLPVNTALK</sequence>
<feature type="region of interest" description="Disordered" evidence="1">
    <location>
        <begin position="576"/>
        <end position="614"/>
    </location>
</feature>
<protein>
    <submittedName>
        <fullName evidence="3">Uncharacterized protein</fullName>
    </submittedName>
</protein>
<reference evidence="4" key="1">
    <citation type="journal article" date="2019" name="Int. J. Syst. Evol. Microbiol.">
        <title>The Global Catalogue of Microorganisms (GCM) 10K type strain sequencing project: providing services to taxonomists for standard genome sequencing and annotation.</title>
        <authorList>
            <consortium name="The Broad Institute Genomics Platform"/>
            <consortium name="The Broad Institute Genome Sequencing Center for Infectious Disease"/>
            <person name="Wu L."/>
            <person name="Ma J."/>
        </authorList>
    </citation>
    <scope>NUCLEOTIDE SEQUENCE [LARGE SCALE GENOMIC DNA]</scope>
    <source>
        <strain evidence="4">CCM 8979</strain>
    </source>
</reference>
<evidence type="ECO:0000313" key="3">
    <source>
        <dbReference type="EMBL" id="MFD1454322.1"/>
    </source>
</evidence>
<evidence type="ECO:0000313" key="4">
    <source>
        <dbReference type="Proteomes" id="UP001597189"/>
    </source>
</evidence>
<name>A0ABW4D2Z5_9LACO</name>
<feature type="signal peptide" evidence="2">
    <location>
        <begin position="1"/>
        <end position="30"/>
    </location>
</feature>
<organism evidence="3 4">
    <name type="scientific">Levilactobacillus lanxiensis</name>
    <dbReference type="NCBI Taxonomy" id="2799568"/>
    <lineage>
        <taxon>Bacteria</taxon>
        <taxon>Bacillati</taxon>
        <taxon>Bacillota</taxon>
        <taxon>Bacilli</taxon>
        <taxon>Lactobacillales</taxon>
        <taxon>Lactobacillaceae</taxon>
        <taxon>Levilactobacillus</taxon>
    </lineage>
</organism>
<keyword evidence="4" id="KW-1185">Reference proteome</keyword>
<dbReference type="EMBL" id="JBHTOD010000001">
    <property type="protein sequence ID" value="MFD1454322.1"/>
    <property type="molecule type" value="Genomic_DNA"/>
</dbReference>
<evidence type="ECO:0000256" key="1">
    <source>
        <dbReference type="SAM" id="MobiDB-lite"/>
    </source>
</evidence>
<dbReference type="Proteomes" id="UP001597189">
    <property type="component" value="Unassembled WGS sequence"/>
</dbReference>